<keyword evidence="3" id="KW-1185">Reference proteome</keyword>
<proteinExistence type="predicted"/>
<evidence type="ECO:0000313" key="3">
    <source>
        <dbReference type="Proteomes" id="UP000521943"/>
    </source>
</evidence>
<evidence type="ECO:0000313" key="2">
    <source>
        <dbReference type="EMBL" id="KAF6766673.1"/>
    </source>
</evidence>
<name>A0A8H6IKW2_9AGAR</name>
<dbReference type="AlphaFoldDB" id="A0A8H6IKW2"/>
<dbReference type="OrthoDB" id="3226575at2759"/>
<feature type="compositionally biased region" description="Low complexity" evidence="1">
    <location>
        <begin position="35"/>
        <end position="46"/>
    </location>
</feature>
<comment type="caution">
    <text evidence="2">The sequence shown here is derived from an EMBL/GenBank/DDBJ whole genome shotgun (WGS) entry which is preliminary data.</text>
</comment>
<evidence type="ECO:0000256" key="1">
    <source>
        <dbReference type="SAM" id="MobiDB-lite"/>
    </source>
</evidence>
<dbReference type="Proteomes" id="UP000521943">
    <property type="component" value="Unassembled WGS sequence"/>
</dbReference>
<dbReference type="InterPro" id="IPR036047">
    <property type="entry name" value="F-box-like_dom_sf"/>
</dbReference>
<dbReference type="Gene3D" id="1.20.1280.50">
    <property type="match status" value="1"/>
</dbReference>
<gene>
    <name evidence="2" type="ORF">DFP72DRAFT_27772</name>
</gene>
<accession>A0A8H6IKW2</accession>
<evidence type="ECO:0008006" key="4">
    <source>
        <dbReference type="Google" id="ProtNLM"/>
    </source>
</evidence>
<dbReference type="InterPro" id="IPR032675">
    <property type="entry name" value="LRR_dom_sf"/>
</dbReference>
<sequence length="624" mass="70974">MDNMDVDTPAEGTTGDASGQPVEAFSASTTSNILPATTTPASVATTPPFPQAIAPNAGSLRDPTKLTPNQIQHYVAIAHRRLTQIIKDWVPGPYTPTQMMEHRAETHRLMASIEAFTQAKAAVAPKIDNRIESNLFMARIDYRITFARIFRFHELPTEIICNIFHLVVWSTPDAKLSIKARLYLTWTCNTWRKIALEDPTLWNVIWWQDRPYFMRSREFLSRSADAPKDIRINDSPDDPMSIDTMRVILGQVMPRIHRVRIFIVLLQEWDTLLYIVDQLRALKLLTETPMCLERLELHRMGVPYIQLGNGYTGPYGEAMPLFGGKVISTLRNVSLSGVHVDWSRTFLSNLVVLDLRKIALNRAPSFNQFREMIGTSPNLTKLILDGAGPTYTGRDITKPFDFKPIPLPNLKSLALADFSVTYVVYLFSQFSAPNLLDFTILNLQGDDYSPFFHLMAGKMQDLRVLTVFNADLQEKEILPDGKRQADYATRFALVRWLESMPNINFLRFGSLASNFLDTFHTDPALMKPEFAKRLYPRNPILLPNLKYLEWQRMSAMTVVKWAKHRKDVLHAPLEKMYINDRTAADLAGETQIHQAMKECLAPDGNVFLLRAGHKAPEETALQRG</sequence>
<dbReference type="Gene3D" id="3.80.10.10">
    <property type="entry name" value="Ribonuclease Inhibitor"/>
    <property type="match status" value="1"/>
</dbReference>
<organism evidence="2 3">
    <name type="scientific">Ephemerocybe angulata</name>
    <dbReference type="NCBI Taxonomy" id="980116"/>
    <lineage>
        <taxon>Eukaryota</taxon>
        <taxon>Fungi</taxon>
        <taxon>Dikarya</taxon>
        <taxon>Basidiomycota</taxon>
        <taxon>Agaricomycotina</taxon>
        <taxon>Agaricomycetes</taxon>
        <taxon>Agaricomycetidae</taxon>
        <taxon>Agaricales</taxon>
        <taxon>Agaricineae</taxon>
        <taxon>Psathyrellaceae</taxon>
        <taxon>Ephemerocybe</taxon>
    </lineage>
</organism>
<protein>
    <recommendedName>
        <fullName evidence="4">F-box domain-containing protein</fullName>
    </recommendedName>
</protein>
<dbReference type="SUPFAM" id="SSF52047">
    <property type="entry name" value="RNI-like"/>
    <property type="match status" value="1"/>
</dbReference>
<reference evidence="2 3" key="1">
    <citation type="submission" date="2020-07" db="EMBL/GenBank/DDBJ databases">
        <title>Comparative genomics of pyrophilous fungi reveals a link between fire events and developmental genes.</title>
        <authorList>
            <consortium name="DOE Joint Genome Institute"/>
            <person name="Steindorff A.S."/>
            <person name="Carver A."/>
            <person name="Calhoun S."/>
            <person name="Stillman K."/>
            <person name="Liu H."/>
            <person name="Lipzen A."/>
            <person name="Pangilinan J."/>
            <person name="Labutti K."/>
            <person name="Bruns T.D."/>
            <person name="Grigoriev I.V."/>
        </authorList>
    </citation>
    <scope>NUCLEOTIDE SEQUENCE [LARGE SCALE GENOMIC DNA]</scope>
    <source>
        <strain evidence="2 3">CBS 144469</strain>
    </source>
</reference>
<feature type="region of interest" description="Disordered" evidence="1">
    <location>
        <begin position="1"/>
        <end position="65"/>
    </location>
</feature>
<dbReference type="EMBL" id="JACGCI010000001">
    <property type="protein sequence ID" value="KAF6766673.1"/>
    <property type="molecule type" value="Genomic_DNA"/>
</dbReference>
<dbReference type="SUPFAM" id="SSF81383">
    <property type="entry name" value="F-box domain"/>
    <property type="match status" value="1"/>
</dbReference>